<dbReference type="Gene3D" id="3.10.129.10">
    <property type="entry name" value="Hotdog Thioesterase"/>
    <property type="match status" value="1"/>
</dbReference>
<organism evidence="2 3">
    <name type="scientific">Nocardioides ginsengisoli</name>
    <dbReference type="NCBI Taxonomy" id="363868"/>
    <lineage>
        <taxon>Bacteria</taxon>
        <taxon>Bacillati</taxon>
        <taxon>Actinomycetota</taxon>
        <taxon>Actinomycetes</taxon>
        <taxon>Propionibacteriales</taxon>
        <taxon>Nocardioidaceae</taxon>
        <taxon>Nocardioides</taxon>
    </lineage>
</organism>
<evidence type="ECO:0000259" key="1">
    <source>
        <dbReference type="Pfam" id="PF13452"/>
    </source>
</evidence>
<proteinExistence type="predicted"/>
<dbReference type="RefSeq" id="WP_367921351.1">
    <property type="nucleotide sequence ID" value="NZ_BAABAC010000042.1"/>
</dbReference>
<dbReference type="InterPro" id="IPR039569">
    <property type="entry name" value="FAS1-like_DH_region"/>
</dbReference>
<accession>A0ABW3VXG6</accession>
<name>A0ABW3VXG6_9ACTN</name>
<dbReference type="EMBL" id="JBHTLX010000008">
    <property type="protein sequence ID" value="MFD1247414.1"/>
    <property type="molecule type" value="Genomic_DNA"/>
</dbReference>
<dbReference type="InterPro" id="IPR029069">
    <property type="entry name" value="HotDog_dom_sf"/>
</dbReference>
<dbReference type="Pfam" id="PF13452">
    <property type="entry name" value="FAS1_DH_region"/>
    <property type="match status" value="1"/>
</dbReference>
<comment type="caution">
    <text evidence="2">The sequence shown here is derived from an EMBL/GenBank/DDBJ whole genome shotgun (WGS) entry which is preliminary data.</text>
</comment>
<gene>
    <name evidence="2" type="ORF">ACFQ3F_06405</name>
</gene>
<evidence type="ECO:0000313" key="2">
    <source>
        <dbReference type="EMBL" id="MFD1247414.1"/>
    </source>
</evidence>
<evidence type="ECO:0000313" key="3">
    <source>
        <dbReference type="Proteomes" id="UP001597229"/>
    </source>
</evidence>
<keyword evidence="3" id="KW-1185">Reference proteome</keyword>
<reference evidence="3" key="1">
    <citation type="journal article" date="2019" name="Int. J. Syst. Evol. Microbiol.">
        <title>The Global Catalogue of Microorganisms (GCM) 10K type strain sequencing project: providing services to taxonomists for standard genome sequencing and annotation.</title>
        <authorList>
            <consortium name="The Broad Institute Genomics Platform"/>
            <consortium name="The Broad Institute Genome Sequencing Center for Infectious Disease"/>
            <person name="Wu L."/>
            <person name="Ma J."/>
        </authorList>
    </citation>
    <scope>NUCLEOTIDE SEQUENCE [LARGE SCALE GENOMIC DNA]</scope>
    <source>
        <strain evidence="3">CCUG 52478</strain>
    </source>
</reference>
<protein>
    <submittedName>
        <fullName evidence="2">MaoC family dehydratase N-terminal domain-containing protein</fullName>
    </submittedName>
</protein>
<feature type="domain" description="FAS1-like dehydratase" evidence="1">
    <location>
        <begin position="22"/>
        <end position="166"/>
    </location>
</feature>
<dbReference type="SUPFAM" id="SSF54637">
    <property type="entry name" value="Thioesterase/thiol ester dehydrase-isomerase"/>
    <property type="match status" value="1"/>
</dbReference>
<sequence length="188" mass="21330">MEELESRFGEFVGEVAEPPRVARYAVNEAMIRNWVEAHDDLNPVYVDPEAARATGRDDIVCPPAMVTTWVMQGYRRWRQVQALRAEGVQEEHAYSRLLALLDEHGFTSVVATAQEQEYVRELTPGTRVTCHFTIEGISPVKRTGLGDGCFITLRKRYVDQAHQLLVDEKFVILRFDPTTKDAPKEPAA</sequence>
<dbReference type="Proteomes" id="UP001597229">
    <property type="component" value="Unassembled WGS sequence"/>
</dbReference>